<feature type="non-terminal residue" evidence="2">
    <location>
        <position position="74"/>
    </location>
</feature>
<dbReference type="Proteomes" id="UP000265520">
    <property type="component" value="Unassembled WGS sequence"/>
</dbReference>
<comment type="caution">
    <text evidence="2">The sequence shown here is derived from an EMBL/GenBank/DDBJ whole genome shotgun (WGS) entry which is preliminary data.</text>
</comment>
<evidence type="ECO:0000256" key="1">
    <source>
        <dbReference type="SAM" id="MobiDB-lite"/>
    </source>
</evidence>
<protein>
    <submittedName>
        <fullName evidence="2">Uncharacterized protein</fullName>
    </submittedName>
</protein>
<keyword evidence="3" id="KW-1185">Reference proteome</keyword>
<evidence type="ECO:0000313" key="3">
    <source>
        <dbReference type="Proteomes" id="UP000265520"/>
    </source>
</evidence>
<name>A0A392STL4_9FABA</name>
<feature type="compositionally biased region" description="Low complexity" evidence="1">
    <location>
        <begin position="1"/>
        <end position="17"/>
    </location>
</feature>
<dbReference type="EMBL" id="LXQA010436847">
    <property type="protein sequence ID" value="MCI51757.1"/>
    <property type="molecule type" value="Genomic_DNA"/>
</dbReference>
<proteinExistence type="predicted"/>
<dbReference type="AlphaFoldDB" id="A0A392STL4"/>
<accession>A0A392STL4</accession>
<organism evidence="2 3">
    <name type="scientific">Trifolium medium</name>
    <dbReference type="NCBI Taxonomy" id="97028"/>
    <lineage>
        <taxon>Eukaryota</taxon>
        <taxon>Viridiplantae</taxon>
        <taxon>Streptophyta</taxon>
        <taxon>Embryophyta</taxon>
        <taxon>Tracheophyta</taxon>
        <taxon>Spermatophyta</taxon>
        <taxon>Magnoliopsida</taxon>
        <taxon>eudicotyledons</taxon>
        <taxon>Gunneridae</taxon>
        <taxon>Pentapetalae</taxon>
        <taxon>rosids</taxon>
        <taxon>fabids</taxon>
        <taxon>Fabales</taxon>
        <taxon>Fabaceae</taxon>
        <taxon>Papilionoideae</taxon>
        <taxon>50 kb inversion clade</taxon>
        <taxon>NPAAA clade</taxon>
        <taxon>Hologalegina</taxon>
        <taxon>IRL clade</taxon>
        <taxon>Trifolieae</taxon>
        <taxon>Trifolium</taxon>
    </lineage>
</organism>
<reference evidence="2 3" key="1">
    <citation type="journal article" date="2018" name="Front. Plant Sci.">
        <title>Red Clover (Trifolium pratense) and Zigzag Clover (T. medium) - A Picture of Genomic Similarities and Differences.</title>
        <authorList>
            <person name="Dluhosova J."/>
            <person name="Istvanek J."/>
            <person name="Nedelnik J."/>
            <person name="Repkova J."/>
        </authorList>
    </citation>
    <scope>NUCLEOTIDE SEQUENCE [LARGE SCALE GENOMIC DNA]</scope>
    <source>
        <strain evidence="3">cv. 10/8</strain>
        <tissue evidence="2">Leaf</tissue>
    </source>
</reference>
<sequence>MPRAPAPRAACPAPHAAGSDKSTRRAQELRPTPSQLRRAQTTVCNPGFSNFRDRDFKAYSIILHLALNQWSSTT</sequence>
<evidence type="ECO:0000313" key="2">
    <source>
        <dbReference type="EMBL" id="MCI51757.1"/>
    </source>
</evidence>
<feature type="region of interest" description="Disordered" evidence="1">
    <location>
        <begin position="1"/>
        <end position="38"/>
    </location>
</feature>